<dbReference type="InterPro" id="IPR014001">
    <property type="entry name" value="Helicase_ATP-bd"/>
</dbReference>
<dbReference type="Pfam" id="PF16124">
    <property type="entry name" value="RecQ_Zn_bind"/>
    <property type="match status" value="1"/>
</dbReference>
<evidence type="ECO:0000256" key="1">
    <source>
        <dbReference type="ARBA" id="ARBA00005446"/>
    </source>
</evidence>
<evidence type="ECO:0000256" key="9">
    <source>
        <dbReference type="ARBA" id="ARBA00034617"/>
    </source>
</evidence>
<dbReference type="PANTHER" id="PTHR13710">
    <property type="entry name" value="DNA HELICASE RECQ FAMILY MEMBER"/>
    <property type="match status" value="1"/>
</dbReference>
<evidence type="ECO:0000256" key="2">
    <source>
        <dbReference type="ARBA" id="ARBA00022723"/>
    </source>
</evidence>
<dbReference type="KEGG" id="cvr:CHLNCDRAFT_25381"/>
<dbReference type="InParanoid" id="E1ZJ97"/>
<evidence type="ECO:0000313" key="14">
    <source>
        <dbReference type="Proteomes" id="UP000008141"/>
    </source>
</evidence>
<dbReference type="PANTHER" id="PTHR13710:SF105">
    <property type="entry name" value="ATP-DEPENDENT DNA HELICASE Q1"/>
    <property type="match status" value="1"/>
</dbReference>
<dbReference type="NCBIfam" id="TIGR00614">
    <property type="entry name" value="recQ_fam"/>
    <property type="match status" value="1"/>
</dbReference>
<dbReference type="STRING" id="554065.E1ZJ97"/>
<keyword evidence="8" id="KW-0413">Isomerase</keyword>
<evidence type="ECO:0000256" key="7">
    <source>
        <dbReference type="ARBA" id="ARBA00023125"/>
    </source>
</evidence>
<evidence type="ECO:0000259" key="12">
    <source>
        <dbReference type="PROSITE" id="PS51194"/>
    </source>
</evidence>
<evidence type="ECO:0000256" key="10">
    <source>
        <dbReference type="RuleBase" id="RU364117"/>
    </source>
</evidence>
<dbReference type="GeneID" id="17353432"/>
<dbReference type="EC" id="5.6.2.4" evidence="10"/>
<dbReference type="Pfam" id="PF00271">
    <property type="entry name" value="Helicase_C"/>
    <property type="match status" value="1"/>
</dbReference>
<keyword evidence="7" id="KW-0238">DNA-binding</keyword>
<protein>
    <recommendedName>
        <fullName evidence="10">ATP-dependent DNA helicase</fullName>
        <ecNumber evidence="10">5.6.2.4</ecNumber>
    </recommendedName>
</protein>
<dbReference type="OrthoDB" id="10261556at2759"/>
<dbReference type="InterPro" id="IPR011545">
    <property type="entry name" value="DEAD/DEAH_box_helicase_dom"/>
</dbReference>
<organism evidence="14">
    <name type="scientific">Chlorella variabilis</name>
    <name type="common">Green alga</name>
    <dbReference type="NCBI Taxonomy" id="554065"/>
    <lineage>
        <taxon>Eukaryota</taxon>
        <taxon>Viridiplantae</taxon>
        <taxon>Chlorophyta</taxon>
        <taxon>core chlorophytes</taxon>
        <taxon>Trebouxiophyceae</taxon>
        <taxon>Chlorellales</taxon>
        <taxon>Chlorellaceae</taxon>
        <taxon>Chlorella clade</taxon>
        <taxon>Chlorella</taxon>
    </lineage>
</organism>
<evidence type="ECO:0000256" key="6">
    <source>
        <dbReference type="ARBA" id="ARBA00022840"/>
    </source>
</evidence>
<keyword evidence="2" id="KW-0479">Metal-binding</keyword>
<comment type="similarity">
    <text evidence="1 10">Belongs to the helicase family. RecQ subfamily.</text>
</comment>
<dbReference type="PROSITE" id="PS51194">
    <property type="entry name" value="HELICASE_CTER"/>
    <property type="match status" value="1"/>
</dbReference>
<dbReference type="AlphaFoldDB" id="E1ZJ97"/>
<comment type="catalytic activity">
    <reaction evidence="9 10">
        <text>Couples ATP hydrolysis with the unwinding of duplex DNA by translocating in the 3'-5' direction.</text>
        <dbReference type="EC" id="5.6.2.4"/>
    </reaction>
</comment>
<dbReference type="RefSeq" id="XP_005846059.1">
    <property type="nucleotide sequence ID" value="XM_005845997.1"/>
</dbReference>
<dbReference type="Pfam" id="PF00270">
    <property type="entry name" value="DEAD"/>
    <property type="match status" value="1"/>
</dbReference>
<keyword evidence="3 10" id="KW-0547">Nucleotide-binding</keyword>
<dbReference type="GO" id="GO:0016592">
    <property type="term" value="C:mediator complex"/>
    <property type="evidence" value="ECO:0007669"/>
    <property type="project" value="TreeGrafter"/>
</dbReference>
<dbReference type="GO" id="GO:0009378">
    <property type="term" value="F:four-way junction helicase activity"/>
    <property type="evidence" value="ECO:0007669"/>
    <property type="project" value="TreeGrafter"/>
</dbReference>
<dbReference type="OMA" id="EYLVAWC"/>
<evidence type="ECO:0000256" key="5">
    <source>
        <dbReference type="ARBA" id="ARBA00022806"/>
    </source>
</evidence>
<name>E1ZJ97_CHLVA</name>
<keyword evidence="5 10" id="KW-0347">Helicase</keyword>
<dbReference type="FunCoup" id="E1ZJ97">
    <property type="interactions" value="1658"/>
</dbReference>
<dbReference type="InterPro" id="IPR004589">
    <property type="entry name" value="DNA_helicase_ATP-dep_RecQ"/>
</dbReference>
<comment type="subcellular location">
    <subcellularLocation>
        <location evidence="10">Nucleus</location>
    </subcellularLocation>
</comment>
<dbReference type="GO" id="GO:0005524">
    <property type="term" value="F:ATP binding"/>
    <property type="evidence" value="ECO:0007669"/>
    <property type="project" value="UniProtKB-KW"/>
</dbReference>
<dbReference type="eggNOG" id="KOG0353">
    <property type="taxonomic scope" value="Eukaryota"/>
</dbReference>
<feature type="non-terminal residue" evidence="13">
    <location>
        <position position="498"/>
    </location>
</feature>
<dbReference type="FunFam" id="3.40.50.300:FF:000296">
    <property type="entry name" value="ATP-dependent DNA helicase RecQ"/>
    <property type="match status" value="1"/>
</dbReference>
<evidence type="ECO:0000256" key="4">
    <source>
        <dbReference type="ARBA" id="ARBA00022801"/>
    </source>
</evidence>
<comment type="catalytic activity">
    <reaction evidence="10">
        <text>ATP + H2O = ADP + phosphate + H(+)</text>
        <dbReference type="Rhea" id="RHEA:13065"/>
        <dbReference type="ChEBI" id="CHEBI:15377"/>
        <dbReference type="ChEBI" id="CHEBI:15378"/>
        <dbReference type="ChEBI" id="CHEBI:30616"/>
        <dbReference type="ChEBI" id="CHEBI:43474"/>
        <dbReference type="ChEBI" id="CHEBI:456216"/>
    </reaction>
</comment>
<dbReference type="SMART" id="SM00487">
    <property type="entry name" value="DEXDc"/>
    <property type="match status" value="1"/>
</dbReference>
<keyword evidence="6 10" id="KW-0067">ATP-binding</keyword>
<gene>
    <name evidence="13" type="ORF">CHLNCDRAFT_25381</name>
</gene>
<dbReference type="InterPro" id="IPR027417">
    <property type="entry name" value="P-loop_NTPase"/>
</dbReference>
<dbReference type="GO" id="GO:0046872">
    <property type="term" value="F:metal ion binding"/>
    <property type="evidence" value="ECO:0007669"/>
    <property type="project" value="UniProtKB-KW"/>
</dbReference>
<dbReference type="GO" id="GO:0003677">
    <property type="term" value="F:DNA binding"/>
    <property type="evidence" value="ECO:0007669"/>
    <property type="project" value="UniProtKB-KW"/>
</dbReference>
<dbReference type="PROSITE" id="PS51192">
    <property type="entry name" value="HELICASE_ATP_BIND_1"/>
    <property type="match status" value="1"/>
</dbReference>
<evidence type="ECO:0000313" key="13">
    <source>
        <dbReference type="EMBL" id="EFN53957.1"/>
    </source>
</evidence>
<reference evidence="13 14" key="1">
    <citation type="journal article" date="2010" name="Plant Cell">
        <title>The Chlorella variabilis NC64A genome reveals adaptation to photosymbiosis, coevolution with viruses, and cryptic sex.</title>
        <authorList>
            <person name="Blanc G."/>
            <person name="Duncan G."/>
            <person name="Agarkova I."/>
            <person name="Borodovsky M."/>
            <person name="Gurnon J."/>
            <person name="Kuo A."/>
            <person name="Lindquist E."/>
            <person name="Lucas S."/>
            <person name="Pangilinan J."/>
            <person name="Polle J."/>
            <person name="Salamov A."/>
            <person name="Terry A."/>
            <person name="Yamada T."/>
            <person name="Dunigan D.D."/>
            <person name="Grigoriev I.V."/>
            <person name="Claverie J.M."/>
            <person name="Van Etten J.L."/>
        </authorList>
    </citation>
    <scope>NUCLEOTIDE SEQUENCE [LARGE SCALE GENOMIC DNA]</scope>
    <source>
        <strain evidence="13 14">NC64A</strain>
    </source>
</reference>
<dbReference type="Proteomes" id="UP000008141">
    <property type="component" value="Unassembled WGS sequence"/>
</dbReference>
<accession>E1ZJ97</accession>
<feature type="domain" description="Helicase C-terminal" evidence="12">
    <location>
        <begin position="306"/>
        <end position="470"/>
    </location>
</feature>
<dbReference type="InterPro" id="IPR032284">
    <property type="entry name" value="RecQ_Zn-bd"/>
</dbReference>
<dbReference type="InterPro" id="IPR001650">
    <property type="entry name" value="Helicase_C-like"/>
</dbReference>
<sequence>MRWIGKLRRRGYRPVLDAPTARAASARPPAHPPRVLLLCATFPASRPEQVEAQIEHLLSRQAALQEQRERLQRMRAAEARAPRADWLGTFAWDGRVQQLLGDVFGLRSFRPLQREVINATLQGRDVLCLMPSGGGKSLCYQLPALLSGSGLTLVVSPLLSLIQDQVLGLSELGVQAAALTSLTSKEEAASISKQAGTGSKAAVSLGGLRLLYCTPEKVASSKRFFTKLEKVYKAGRLTRIAVDEAHCCSQWGNDFRPDYKKLGILKQQFPDTPLIALTATATQAVCQDLRTILKIEGCELFKSSINRPNLFYEVRQKPAKEKELVAEMAAWIQGNYPAGDSGIIYVLTRKDAESLADELRGAGVSCQGYHADMEPARRERVHLQWSQGRVQVIVATIAFGMGINNPHVRFVIHHTLRQGRPRAESGRAGRDGLPAHCRLYYRFGDYLRQAAVVTMESNWEPCLKGMLQYAAAPTCRRALLCRHFGEAPARCAGMCDRC</sequence>
<feature type="domain" description="Helicase ATP-binding" evidence="11">
    <location>
        <begin position="117"/>
        <end position="299"/>
    </location>
</feature>
<dbReference type="GO" id="GO:0016887">
    <property type="term" value="F:ATP hydrolysis activity"/>
    <property type="evidence" value="ECO:0007669"/>
    <property type="project" value="RHEA"/>
</dbReference>
<keyword evidence="4 10" id="KW-0378">Hydrolase</keyword>
<dbReference type="Gene3D" id="3.40.50.300">
    <property type="entry name" value="P-loop containing nucleotide triphosphate hydrolases"/>
    <property type="match status" value="2"/>
</dbReference>
<evidence type="ECO:0000259" key="11">
    <source>
        <dbReference type="PROSITE" id="PS51192"/>
    </source>
</evidence>
<proteinExistence type="inferred from homology"/>
<evidence type="ECO:0000256" key="8">
    <source>
        <dbReference type="ARBA" id="ARBA00023235"/>
    </source>
</evidence>
<dbReference type="GO" id="GO:0043138">
    <property type="term" value="F:3'-5' DNA helicase activity"/>
    <property type="evidence" value="ECO:0007669"/>
    <property type="project" value="UniProtKB-EC"/>
</dbReference>
<dbReference type="SUPFAM" id="SSF52540">
    <property type="entry name" value="P-loop containing nucleoside triphosphate hydrolases"/>
    <property type="match status" value="1"/>
</dbReference>
<dbReference type="GO" id="GO:0005694">
    <property type="term" value="C:chromosome"/>
    <property type="evidence" value="ECO:0007669"/>
    <property type="project" value="TreeGrafter"/>
</dbReference>
<dbReference type="EMBL" id="GL433849">
    <property type="protein sequence ID" value="EFN53957.1"/>
    <property type="molecule type" value="Genomic_DNA"/>
</dbReference>
<dbReference type="SMART" id="SM00490">
    <property type="entry name" value="HELICc"/>
    <property type="match status" value="1"/>
</dbReference>
<dbReference type="GO" id="GO:0005737">
    <property type="term" value="C:cytoplasm"/>
    <property type="evidence" value="ECO:0007669"/>
    <property type="project" value="TreeGrafter"/>
</dbReference>
<keyword evidence="10" id="KW-0539">Nucleus</keyword>
<dbReference type="GO" id="GO:0000724">
    <property type="term" value="P:double-strand break repair via homologous recombination"/>
    <property type="evidence" value="ECO:0007669"/>
    <property type="project" value="TreeGrafter"/>
</dbReference>
<keyword evidence="14" id="KW-1185">Reference proteome</keyword>
<evidence type="ECO:0000256" key="3">
    <source>
        <dbReference type="ARBA" id="ARBA00022741"/>
    </source>
</evidence>
<dbReference type="CDD" id="cd18794">
    <property type="entry name" value="SF2_C_RecQ"/>
    <property type="match status" value="1"/>
</dbReference>